<dbReference type="PANTHER" id="PTHR39962:SF1">
    <property type="entry name" value="LPXI FAMILY PROTEIN"/>
    <property type="match status" value="1"/>
</dbReference>
<organism evidence="3 4">
    <name type="scientific">Rhodovarius crocodyli</name>
    <dbReference type="NCBI Taxonomy" id="1979269"/>
    <lineage>
        <taxon>Bacteria</taxon>
        <taxon>Pseudomonadati</taxon>
        <taxon>Pseudomonadota</taxon>
        <taxon>Alphaproteobacteria</taxon>
        <taxon>Acetobacterales</taxon>
        <taxon>Roseomonadaceae</taxon>
        <taxon>Rhodovarius</taxon>
    </lineage>
</organism>
<evidence type="ECO:0000259" key="1">
    <source>
        <dbReference type="Pfam" id="PF06230"/>
    </source>
</evidence>
<dbReference type="Proteomes" id="UP000282957">
    <property type="component" value="Unassembled WGS sequence"/>
</dbReference>
<sequence>MSGTTLGIIAGGGDFPLRLADAARLAGRPVFIVAIKEFVDPAMLAGYPHEIIRVGAGGRIVAALKNAGVKQIVLSGSARRMSILSMLPDAWMAGAIARIGKSVLMGGDDTLLRGATRVLEEEGFEIVPPLSIRRDLMPLPGLLAGPGPDADQKADIARGIEVLRALAPADVGQAAVIQQGLVLGIEAVEGTDALLARAAELRREGPGGVLVKISKPQQDERLDMPTVGPQTVRGAIAAGLAGIAIEAGRTVLADREETLRLADEAGLFVISLAVDEFMQEMAG</sequence>
<evidence type="ECO:0000313" key="3">
    <source>
        <dbReference type="EMBL" id="RVT97833.1"/>
    </source>
</evidence>
<evidence type="ECO:0000259" key="2">
    <source>
        <dbReference type="Pfam" id="PF17930"/>
    </source>
</evidence>
<reference evidence="3 4" key="1">
    <citation type="submission" date="2019-01" db="EMBL/GenBank/DDBJ databases">
        <authorList>
            <person name="Chen W.-M."/>
        </authorList>
    </citation>
    <scope>NUCLEOTIDE SEQUENCE [LARGE SCALE GENOMIC DNA]</scope>
    <source>
        <strain evidence="3 4">CCP-6</strain>
    </source>
</reference>
<evidence type="ECO:0000313" key="4">
    <source>
        <dbReference type="Proteomes" id="UP000282957"/>
    </source>
</evidence>
<name>A0A437MJM8_9PROT</name>
<comment type="caution">
    <text evidence="3">The sequence shown here is derived from an EMBL/GenBank/DDBJ whole genome shotgun (WGS) entry which is preliminary data.</text>
</comment>
<dbReference type="InterPro" id="IPR041255">
    <property type="entry name" value="LpxI_N"/>
</dbReference>
<dbReference type="OrthoDB" id="9789836at2"/>
<protein>
    <submittedName>
        <fullName evidence="3">LpxI family protein</fullName>
    </submittedName>
</protein>
<dbReference type="EMBL" id="SACL01000002">
    <property type="protein sequence ID" value="RVT97833.1"/>
    <property type="molecule type" value="Genomic_DNA"/>
</dbReference>
<gene>
    <name evidence="3" type="ORF">EOD42_08535</name>
</gene>
<dbReference type="RefSeq" id="WP_127787062.1">
    <property type="nucleotide sequence ID" value="NZ_SACL01000002.1"/>
</dbReference>
<dbReference type="Gene3D" id="3.40.50.20">
    <property type="match status" value="1"/>
</dbReference>
<dbReference type="AlphaFoldDB" id="A0A437MJM8"/>
<dbReference type="InterPro" id="IPR010415">
    <property type="entry name" value="LpxI_C"/>
</dbReference>
<dbReference type="Gene3D" id="3.40.140.80">
    <property type="match status" value="1"/>
</dbReference>
<feature type="domain" description="LpxI N-terminal" evidence="2">
    <location>
        <begin position="6"/>
        <end position="135"/>
    </location>
</feature>
<accession>A0A437MJM8</accession>
<dbReference type="Pfam" id="PF06230">
    <property type="entry name" value="LpxI_C"/>
    <property type="match status" value="1"/>
</dbReference>
<dbReference type="InterPro" id="IPR053174">
    <property type="entry name" value="LpxI"/>
</dbReference>
<keyword evidence="4" id="KW-1185">Reference proteome</keyword>
<dbReference type="InterPro" id="IPR043167">
    <property type="entry name" value="LpxI_C_sf"/>
</dbReference>
<dbReference type="PANTHER" id="PTHR39962">
    <property type="entry name" value="BLL4848 PROTEIN"/>
    <property type="match status" value="1"/>
</dbReference>
<proteinExistence type="predicted"/>
<dbReference type="Pfam" id="PF17930">
    <property type="entry name" value="LpxI_N"/>
    <property type="match status" value="1"/>
</dbReference>
<feature type="domain" description="LpxI C-terminal" evidence="1">
    <location>
        <begin position="141"/>
        <end position="270"/>
    </location>
</feature>